<dbReference type="RefSeq" id="WP_005519804.1">
    <property type="nucleotide sequence ID" value="NZ_CAJPQJ010000008.1"/>
</dbReference>
<dbReference type="EC" id="2.7.7.6" evidence="2 12"/>
<dbReference type="SUPFAM" id="SSF55257">
    <property type="entry name" value="RBP11-like subunits of RNA polymerase"/>
    <property type="match status" value="1"/>
</dbReference>
<evidence type="ECO:0000313" key="15">
    <source>
        <dbReference type="EMBL" id="SPW24024.1"/>
    </source>
</evidence>
<feature type="domain" description="DNA-directed RNA polymerase RpoA/D/Rpb3-type" evidence="14">
    <location>
        <begin position="18"/>
        <end position="228"/>
    </location>
</feature>
<comment type="similarity">
    <text evidence="1 12">Belongs to the RNA polymerase alpha chain family.</text>
</comment>
<dbReference type="FunFam" id="1.10.150.20:FF:000001">
    <property type="entry name" value="DNA-directed RNA polymerase subunit alpha"/>
    <property type="match status" value="1"/>
</dbReference>
<feature type="region of interest" description="Alpha C-terminal domain (alpha-CTD)" evidence="12">
    <location>
        <begin position="247"/>
        <end position="341"/>
    </location>
</feature>
<evidence type="ECO:0000256" key="10">
    <source>
        <dbReference type="ARBA" id="ARBA00048552"/>
    </source>
</evidence>
<dbReference type="CDD" id="cd06928">
    <property type="entry name" value="RNAP_alpha_NTD"/>
    <property type="match status" value="1"/>
</dbReference>
<comment type="function">
    <text evidence="12">DNA-dependent RNA polymerase catalyzes the transcription of DNA into RNA using the four ribonucleoside triphosphates as substrates.</text>
</comment>
<evidence type="ECO:0000259" key="14">
    <source>
        <dbReference type="SMART" id="SM00662"/>
    </source>
</evidence>
<dbReference type="InterPro" id="IPR036643">
    <property type="entry name" value="RNApol_insert_sf"/>
</dbReference>
<evidence type="ECO:0000256" key="9">
    <source>
        <dbReference type="ARBA" id="ARBA00033070"/>
    </source>
</evidence>
<dbReference type="InterPro" id="IPR011773">
    <property type="entry name" value="DNA-dir_RpoA"/>
</dbReference>
<dbReference type="InterPro" id="IPR036603">
    <property type="entry name" value="RBP11-like"/>
</dbReference>
<evidence type="ECO:0000256" key="5">
    <source>
        <dbReference type="ARBA" id="ARBA00022679"/>
    </source>
</evidence>
<evidence type="ECO:0000256" key="12">
    <source>
        <dbReference type="HAMAP-Rule" id="MF_00059"/>
    </source>
</evidence>
<dbReference type="NCBIfam" id="NF003519">
    <property type="entry name" value="PRK05182.2-5"/>
    <property type="match status" value="1"/>
</dbReference>
<dbReference type="HAMAP" id="MF_00059">
    <property type="entry name" value="RNApol_bact_RpoA"/>
    <property type="match status" value="1"/>
</dbReference>
<dbReference type="Gene3D" id="2.170.120.12">
    <property type="entry name" value="DNA-directed RNA polymerase, insert domain"/>
    <property type="match status" value="1"/>
</dbReference>
<evidence type="ECO:0000256" key="1">
    <source>
        <dbReference type="ARBA" id="ARBA00007123"/>
    </source>
</evidence>
<dbReference type="Proteomes" id="UP000249886">
    <property type="component" value="Unassembled WGS sequence"/>
</dbReference>
<dbReference type="AlphaFoldDB" id="A0A3S4ZMV1"/>
<comment type="domain">
    <text evidence="12">The N-terminal domain is essential for RNAP assembly and basal transcription, whereas the C-terminal domain is involved in interaction with transcriptional regulators and with upstream promoter elements.</text>
</comment>
<dbReference type="Pfam" id="PF01193">
    <property type="entry name" value="RNA_pol_L"/>
    <property type="match status" value="1"/>
</dbReference>
<dbReference type="Pfam" id="PF01000">
    <property type="entry name" value="RNA_pol_A_bac"/>
    <property type="match status" value="1"/>
</dbReference>
<accession>A0A3S4ZMV1</accession>
<evidence type="ECO:0000256" key="2">
    <source>
        <dbReference type="ARBA" id="ARBA00012418"/>
    </source>
</evidence>
<evidence type="ECO:0000256" key="13">
    <source>
        <dbReference type="SAM" id="MobiDB-lite"/>
    </source>
</evidence>
<dbReference type="Gene3D" id="3.30.1360.10">
    <property type="entry name" value="RNA polymerase, RBP11-like subunit"/>
    <property type="match status" value="1"/>
</dbReference>
<dbReference type="InterPro" id="IPR011263">
    <property type="entry name" value="DNA-dir_RNA_pol_RpoA/D/Rpb3"/>
</dbReference>
<dbReference type="NCBIfam" id="TIGR02027">
    <property type="entry name" value="rpoA"/>
    <property type="match status" value="1"/>
</dbReference>
<evidence type="ECO:0000256" key="3">
    <source>
        <dbReference type="ARBA" id="ARBA00015972"/>
    </source>
</evidence>
<evidence type="ECO:0000256" key="7">
    <source>
        <dbReference type="ARBA" id="ARBA00023163"/>
    </source>
</evidence>
<dbReference type="GO" id="GO:0006351">
    <property type="term" value="P:DNA-templated transcription"/>
    <property type="evidence" value="ECO:0007669"/>
    <property type="project" value="UniProtKB-UniRule"/>
</dbReference>
<dbReference type="GO" id="GO:0046983">
    <property type="term" value="F:protein dimerization activity"/>
    <property type="evidence" value="ECO:0007669"/>
    <property type="project" value="InterPro"/>
</dbReference>
<sequence length="341" mass="37311">MLISHRPRLTEYPVDNSRSRFVIEPLEPGFGYTLGNSLRRTLLSSIPGAAVTSVKIDGVLHEFTTITGVKEDVSDILLNIKGLAISSDSDEPVVMYLRAEGAGEVTAGTIEPPAGVEIHNPDLHIATLNDQGRLEIEMVVERGRGYVPVSSSTTTNSGTTEIGRIQVDQIYSPVLKVSYNVEATRVEQRTDFDKLTIDVETKNSISPRNAFASAGKTLVELFGLARELNVSAEGIEVGPSPQETEHIAAYGMPIEELRFSVRSYNCLKRQEIHTVGELAECTESDLLDIRNFGQKSINEVKIKLAGLGLTLKDAPEDFDPTQLEGYDAETGDYIDTDPEDE</sequence>
<evidence type="ECO:0000313" key="16">
    <source>
        <dbReference type="Proteomes" id="UP000249886"/>
    </source>
</evidence>
<dbReference type="GO" id="GO:0003899">
    <property type="term" value="F:DNA-directed RNA polymerase activity"/>
    <property type="evidence" value="ECO:0007669"/>
    <property type="project" value="UniProtKB-UniRule"/>
</dbReference>
<evidence type="ECO:0000256" key="6">
    <source>
        <dbReference type="ARBA" id="ARBA00022695"/>
    </source>
</evidence>
<dbReference type="InterPro" id="IPR011260">
    <property type="entry name" value="RNAP_asu_C"/>
</dbReference>
<feature type="compositionally biased region" description="Acidic residues" evidence="13">
    <location>
        <begin position="326"/>
        <end position="341"/>
    </location>
</feature>
<dbReference type="NCBIfam" id="NF003514">
    <property type="entry name" value="PRK05182.1-4"/>
    <property type="match status" value="1"/>
</dbReference>
<dbReference type="FunFam" id="2.170.120.12:FF:000001">
    <property type="entry name" value="DNA-directed RNA polymerase subunit alpha"/>
    <property type="match status" value="1"/>
</dbReference>
<dbReference type="GO" id="GO:0003677">
    <property type="term" value="F:DNA binding"/>
    <property type="evidence" value="ECO:0007669"/>
    <property type="project" value="UniProtKB-UniRule"/>
</dbReference>
<evidence type="ECO:0000256" key="4">
    <source>
        <dbReference type="ARBA" id="ARBA00022478"/>
    </source>
</evidence>
<reference evidence="15 16" key="1">
    <citation type="submission" date="2018-06" db="EMBL/GenBank/DDBJ databases">
        <authorList>
            <consortium name="Pathogen Informatics"/>
            <person name="Doyle S."/>
        </authorList>
    </citation>
    <scope>NUCLEOTIDE SEQUENCE [LARGE SCALE GENOMIC DNA]</scope>
    <source>
        <strain evidence="15 16">NCTC10254</strain>
    </source>
</reference>
<evidence type="ECO:0000256" key="8">
    <source>
        <dbReference type="ARBA" id="ARBA00032524"/>
    </source>
</evidence>
<dbReference type="GO" id="GO:0000428">
    <property type="term" value="C:DNA-directed RNA polymerase complex"/>
    <property type="evidence" value="ECO:0007669"/>
    <property type="project" value="UniProtKB-KW"/>
</dbReference>
<keyword evidence="5 12" id="KW-0808">Transferase</keyword>
<dbReference type="GeneID" id="84573168"/>
<dbReference type="Pfam" id="PF03118">
    <property type="entry name" value="RNA_pol_A_CTD"/>
    <property type="match status" value="1"/>
</dbReference>
<dbReference type="SUPFAM" id="SSF47789">
    <property type="entry name" value="C-terminal domain of RNA polymerase alpha subunit"/>
    <property type="match status" value="1"/>
</dbReference>
<protein>
    <recommendedName>
        <fullName evidence="3 12">DNA-directed RNA polymerase subunit alpha</fullName>
        <shortName evidence="12">RNAP subunit alpha</shortName>
        <ecNumber evidence="2 12">2.7.7.6</ecNumber>
    </recommendedName>
    <alternativeName>
        <fullName evidence="9 12">RNA polymerase subunit alpha</fullName>
    </alternativeName>
    <alternativeName>
        <fullName evidence="8 12">Transcriptase subunit alpha</fullName>
    </alternativeName>
</protein>
<dbReference type="Gene3D" id="1.10.150.20">
    <property type="entry name" value="5' to 3' exonuclease, C-terminal subdomain"/>
    <property type="match status" value="1"/>
</dbReference>
<feature type="region of interest" description="Disordered" evidence="13">
    <location>
        <begin position="316"/>
        <end position="341"/>
    </location>
</feature>
<feature type="region of interest" description="Alpha N-terminal domain (alpha-NTD)" evidence="12">
    <location>
        <begin position="1"/>
        <end position="231"/>
    </location>
</feature>
<dbReference type="NCBIfam" id="NF003513">
    <property type="entry name" value="PRK05182.1-2"/>
    <property type="match status" value="1"/>
</dbReference>
<dbReference type="SMART" id="SM00662">
    <property type="entry name" value="RPOLD"/>
    <property type="match status" value="1"/>
</dbReference>
<keyword evidence="6 12" id="KW-0548">Nucleotidyltransferase</keyword>
<dbReference type="EMBL" id="UARK01000001">
    <property type="protein sequence ID" value="SPW24024.1"/>
    <property type="molecule type" value="Genomic_DNA"/>
</dbReference>
<comment type="catalytic activity">
    <reaction evidence="10 12">
        <text>RNA(n) + a ribonucleoside 5'-triphosphate = RNA(n+1) + diphosphate</text>
        <dbReference type="Rhea" id="RHEA:21248"/>
        <dbReference type="Rhea" id="RHEA-COMP:14527"/>
        <dbReference type="Rhea" id="RHEA-COMP:17342"/>
        <dbReference type="ChEBI" id="CHEBI:33019"/>
        <dbReference type="ChEBI" id="CHEBI:61557"/>
        <dbReference type="ChEBI" id="CHEBI:140395"/>
        <dbReference type="EC" id="2.7.7.6"/>
    </reaction>
</comment>
<dbReference type="GO" id="GO:0005737">
    <property type="term" value="C:cytoplasm"/>
    <property type="evidence" value="ECO:0007669"/>
    <property type="project" value="UniProtKB-ARBA"/>
</dbReference>
<name>A0A3S4ZMV1_9CORY</name>
<evidence type="ECO:0000256" key="11">
    <source>
        <dbReference type="ARBA" id="ARBA00066029"/>
    </source>
</evidence>
<keyword evidence="7 12" id="KW-0804">Transcription</keyword>
<proteinExistence type="inferred from homology"/>
<comment type="caution">
    <text evidence="15">The sequence shown here is derived from an EMBL/GenBank/DDBJ whole genome shotgun (WGS) entry which is preliminary data.</text>
</comment>
<dbReference type="SUPFAM" id="SSF56553">
    <property type="entry name" value="Insert subdomain of RNA polymerase alpha subunit"/>
    <property type="match status" value="1"/>
</dbReference>
<dbReference type="InterPro" id="IPR011262">
    <property type="entry name" value="DNA-dir_RNA_pol_insert"/>
</dbReference>
<keyword evidence="4 12" id="KW-0240">DNA-directed RNA polymerase</keyword>
<organism evidence="15 16">
    <name type="scientific">Corynebacterium matruchotii</name>
    <dbReference type="NCBI Taxonomy" id="43768"/>
    <lineage>
        <taxon>Bacteria</taxon>
        <taxon>Bacillati</taxon>
        <taxon>Actinomycetota</taxon>
        <taxon>Actinomycetes</taxon>
        <taxon>Mycobacteriales</taxon>
        <taxon>Corynebacteriaceae</taxon>
        <taxon>Corynebacterium</taxon>
    </lineage>
</organism>
<comment type="subunit">
    <text evidence="11 12">Homodimer. The RNAP catalytic core consists of 2 alpha, 1 beta, 1 beta' and 1 omega subunit. When a sigma factor is associated with the core the holoenzyme is formed, which can initiate transcription.</text>
</comment>
<gene>
    <name evidence="12 15" type="primary">rpoA</name>
    <name evidence="15" type="ORF">NCTC10254_00388</name>
</gene>